<dbReference type="PROSITE" id="PS51318">
    <property type="entry name" value="TAT"/>
    <property type="match status" value="1"/>
</dbReference>
<dbReference type="PANTHER" id="PTHR43737">
    <property type="entry name" value="BLL7424 PROTEIN"/>
    <property type="match status" value="1"/>
</dbReference>
<sequence>MNPDRRRLLQLGVRIAAGSSLFATLGAYQRALAATSSASGDYRALVCVFLFGGCDTANLVVPTSASAYGLYSAIRSTLTLPLSGLLSLNSLLSLPLLGSNRYGFHAACPELQSLYNNGKLAIVGNVGPLVAPLTRAQFQAKSVPLPPQLFSHIDQQRQVMAGMAGSEPSGWAGRVADLMASAAAQSALATNISIAGRNTWQAGIDTVPYVLSSSGAPRMRYWQAGDSRASARRALFTGLLDAADAESNPMIQQVSQVQRRAINTAERLATALNGISTPVSFPSSSLGQQLAMVAKMIAARGSLGVKRQLFFVSQGGYDTHDNQLATQAKLFADLSASLGAFQASTEALGVSGNVTAFTATDFGRTLTANSDGSDHGWGSQSLVIGGGVTGGGVYGAMPSLLLNNSDDAGSGRVIPYYSTEQLGATLASWFGVSSADLDTVFPNLRNFSTRNIGFMSS</sequence>
<organism evidence="1 2">
    <name type="scientific">Solimonas aquatica</name>
    <dbReference type="NCBI Taxonomy" id="489703"/>
    <lineage>
        <taxon>Bacteria</taxon>
        <taxon>Pseudomonadati</taxon>
        <taxon>Pseudomonadota</taxon>
        <taxon>Gammaproteobacteria</taxon>
        <taxon>Nevskiales</taxon>
        <taxon>Nevskiaceae</taxon>
        <taxon>Solimonas</taxon>
    </lineage>
</organism>
<dbReference type="Proteomes" id="UP000199233">
    <property type="component" value="Unassembled WGS sequence"/>
</dbReference>
<dbReference type="OrthoDB" id="9779968at2"/>
<name>A0A1H9GQY3_9GAMM</name>
<keyword evidence="2" id="KW-1185">Reference proteome</keyword>
<gene>
    <name evidence="1" type="ORF">SAMN04488038_107170</name>
</gene>
<evidence type="ECO:0000313" key="2">
    <source>
        <dbReference type="Proteomes" id="UP000199233"/>
    </source>
</evidence>
<dbReference type="AlphaFoldDB" id="A0A1H9GQY3"/>
<proteinExistence type="predicted"/>
<dbReference type="Pfam" id="PF07394">
    <property type="entry name" value="DUF1501"/>
    <property type="match status" value="1"/>
</dbReference>
<dbReference type="STRING" id="489703.SAMN04488038_107170"/>
<dbReference type="InterPro" id="IPR010869">
    <property type="entry name" value="DUF1501"/>
</dbReference>
<dbReference type="RefSeq" id="WP_093285550.1">
    <property type="nucleotide sequence ID" value="NZ_FOFS01000007.1"/>
</dbReference>
<accession>A0A1H9GQY3</accession>
<dbReference type="InterPro" id="IPR006311">
    <property type="entry name" value="TAT_signal"/>
</dbReference>
<dbReference type="EMBL" id="FOFS01000007">
    <property type="protein sequence ID" value="SEQ52502.1"/>
    <property type="molecule type" value="Genomic_DNA"/>
</dbReference>
<protein>
    <submittedName>
        <fullName evidence="1">Uncharacterized conserved protein, DUF1501 family</fullName>
    </submittedName>
</protein>
<reference evidence="1 2" key="1">
    <citation type="submission" date="2016-10" db="EMBL/GenBank/DDBJ databases">
        <authorList>
            <person name="de Groot N.N."/>
        </authorList>
    </citation>
    <scope>NUCLEOTIDE SEQUENCE [LARGE SCALE GENOMIC DNA]</scope>
    <source>
        <strain evidence="1 2">DSM 25927</strain>
    </source>
</reference>
<evidence type="ECO:0000313" key="1">
    <source>
        <dbReference type="EMBL" id="SEQ52502.1"/>
    </source>
</evidence>
<dbReference type="PANTHER" id="PTHR43737:SF1">
    <property type="entry name" value="DUF1501 DOMAIN-CONTAINING PROTEIN"/>
    <property type="match status" value="1"/>
</dbReference>